<evidence type="ECO:0000259" key="9">
    <source>
        <dbReference type="Pfam" id="PF02771"/>
    </source>
</evidence>
<dbReference type="Gene3D" id="2.40.110.10">
    <property type="entry name" value="Butyryl-CoA Dehydrogenase, subunit A, domain 2"/>
    <property type="match status" value="1"/>
</dbReference>
<dbReference type="InterPro" id="IPR046373">
    <property type="entry name" value="Acyl-CoA_Oxase/DH_mid-dom_sf"/>
</dbReference>
<dbReference type="Proteomes" id="UP000198226">
    <property type="component" value="Chromosome I"/>
</dbReference>
<evidence type="ECO:0000259" key="7">
    <source>
        <dbReference type="Pfam" id="PF00441"/>
    </source>
</evidence>
<dbReference type="Gene3D" id="1.20.140.10">
    <property type="entry name" value="Butyryl-CoA Dehydrogenase, subunit A, domain 3"/>
    <property type="match status" value="1"/>
</dbReference>
<evidence type="ECO:0000256" key="4">
    <source>
        <dbReference type="ARBA" id="ARBA00022827"/>
    </source>
</evidence>
<sequence length="383" mass="41468">MDFADSETDLEFRREVGRWLDGALADVPDQEELTQDEREHWSRVWQDRLCAGNWAGLSWPAAHGGRGMDALAQAVFNEEAAVRGAPYPLNGVGMMLAGPTIIAHGTQAQQARHLPGILRGDEYWCQGFSEPGSGSDLASLSTAATRVDGGWRINGAKIWTSNAHNASRCLLLARTDAAAPKHRGITYFLAPMDGFTVRSLEMINGDTEFNEMFLDDVFVADDDVLGGVGNGWTVALTTLAFERGSMALNLWVWARQAVDRLVDVAVDRGVADDSAFVDAVGALQCDAEAVRIGSMRMLGESRAGGVPGPETSALKSLWARVVQHANRLAVQLDEAGGVLVDGDGAAARMRRYLRARAHTIEGGTEEVQKSILAERVLRLPRSR</sequence>
<dbReference type="RefSeq" id="WP_067309602.1">
    <property type="nucleotide sequence ID" value="NZ_LRMV01000079.1"/>
</dbReference>
<evidence type="ECO:0000256" key="6">
    <source>
        <dbReference type="RuleBase" id="RU362125"/>
    </source>
</evidence>
<evidence type="ECO:0000313" key="10">
    <source>
        <dbReference type="EMBL" id="SCG36242.1"/>
    </source>
</evidence>
<dbReference type="GO" id="GO:0016627">
    <property type="term" value="F:oxidoreductase activity, acting on the CH-CH group of donors"/>
    <property type="evidence" value="ECO:0007669"/>
    <property type="project" value="InterPro"/>
</dbReference>
<dbReference type="GO" id="GO:0050660">
    <property type="term" value="F:flavin adenine dinucleotide binding"/>
    <property type="evidence" value="ECO:0007669"/>
    <property type="project" value="InterPro"/>
</dbReference>
<keyword evidence="11" id="KW-1185">Reference proteome</keyword>
<dbReference type="SUPFAM" id="SSF56645">
    <property type="entry name" value="Acyl-CoA dehydrogenase NM domain-like"/>
    <property type="match status" value="1"/>
</dbReference>
<dbReference type="InterPro" id="IPR052161">
    <property type="entry name" value="Mycobact_Acyl-CoA_DH"/>
</dbReference>
<dbReference type="PANTHER" id="PTHR43292">
    <property type="entry name" value="ACYL-COA DEHYDROGENASE"/>
    <property type="match status" value="1"/>
</dbReference>
<feature type="domain" description="Acyl-CoA oxidase/dehydrogenase middle" evidence="8">
    <location>
        <begin position="125"/>
        <end position="217"/>
    </location>
</feature>
<dbReference type="InterPro" id="IPR009075">
    <property type="entry name" value="AcylCo_DH/oxidase_C"/>
</dbReference>
<gene>
    <name evidence="10" type="ORF">GA0070623_0179</name>
</gene>
<dbReference type="InterPro" id="IPR009100">
    <property type="entry name" value="AcylCoA_DH/oxidase_NM_dom_sf"/>
</dbReference>
<organism evidence="10 11">
    <name type="scientific">Micromonospora rifamycinica</name>
    <dbReference type="NCBI Taxonomy" id="291594"/>
    <lineage>
        <taxon>Bacteria</taxon>
        <taxon>Bacillati</taxon>
        <taxon>Actinomycetota</taxon>
        <taxon>Actinomycetes</taxon>
        <taxon>Micromonosporales</taxon>
        <taxon>Micromonosporaceae</taxon>
        <taxon>Micromonospora</taxon>
    </lineage>
</organism>
<dbReference type="GO" id="GO:0005886">
    <property type="term" value="C:plasma membrane"/>
    <property type="evidence" value="ECO:0007669"/>
    <property type="project" value="TreeGrafter"/>
</dbReference>
<evidence type="ECO:0000256" key="3">
    <source>
        <dbReference type="ARBA" id="ARBA00022630"/>
    </source>
</evidence>
<dbReference type="Pfam" id="PF02771">
    <property type="entry name" value="Acyl-CoA_dh_N"/>
    <property type="match status" value="1"/>
</dbReference>
<evidence type="ECO:0000313" key="11">
    <source>
        <dbReference type="Proteomes" id="UP000198226"/>
    </source>
</evidence>
<dbReference type="InterPro" id="IPR013786">
    <property type="entry name" value="AcylCoA_DH/ox_N"/>
</dbReference>
<keyword evidence="5 6" id="KW-0560">Oxidoreductase</keyword>
<reference evidence="11" key="1">
    <citation type="submission" date="2016-06" db="EMBL/GenBank/DDBJ databases">
        <authorList>
            <person name="Varghese N."/>
            <person name="Submissions Spin"/>
        </authorList>
    </citation>
    <scope>NUCLEOTIDE SEQUENCE [LARGE SCALE GENOMIC DNA]</scope>
    <source>
        <strain evidence="11">DSM 44983</strain>
    </source>
</reference>
<evidence type="ECO:0000256" key="1">
    <source>
        <dbReference type="ARBA" id="ARBA00001974"/>
    </source>
</evidence>
<evidence type="ECO:0000259" key="8">
    <source>
        <dbReference type="Pfam" id="PF02770"/>
    </source>
</evidence>
<dbReference type="OrthoDB" id="2769798at2"/>
<keyword evidence="4 6" id="KW-0274">FAD</keyword>
<name>A0A109IJG2_9ACTN</name>
<dbReference type="InterPro" id="IPR036250">
    <property type="entry name" value="AcylCo_DH-like_C"/>
</dbReference>
<dbReference type="EMBL" id="LT607752">
    <property type="protein sequence ID" value="SCG36242.1"/>
    <property type="molecule type" value="Genomic_DNA"/>
</dbReference>
<comment type="cofactor">
    <cofactor evidence="1 6">
        <name>FAD</name>
        <dbReference type="ChEBI" id="CHEBI:57692"/>
    </cofactor>
</comment>
<comment type="similarity">
    <text evidence="2 6">Belongs to the acyl-CoA dehydrogenase family.</text>
</comment>
<dbReference type="PANTHER" id="PTHR43292:SF3">
    <property type="entry name" value="ACYL-COA DEHYDROGENASE FADE29"/>
    <property type="match status" value="1"/>
</dbReference>
<dbReference type="InterPro" id="IPR006091">
    <property type="entry name" value="Acyl-CoA_Oxase/DH_mid-dom"/>
</dbReference>
<dbReference type="Pfam" id="PF00441">
    <property type="entry name" value="Acyl-CoA_dh_1"/>
    <property type="match status" value="1"/>
</dbReference>
<feature type="domain" description="Acyl-CoA dehydrogenase/oxidase C-terminal" evidence="7">
    <location>
        <begin position="229"/>
        <end position="377"/>
    </location>
</feature>
<keyword evidence="3 6" id="KW-0285">Flavoprotein</keyword>
<dbReference type="InterPro" id="IPR037069">
    <property type="entry name" value="AcylCoA_DH/ox_N_sf"/>
</dbReference>
<dbReference type="SUPFAM" id="SSF47203">
    <property type="entry name" value="Acyl-CoA dehydrogenase C-terminal domain-like"/>
    <property type="match status" value="1"/>
</dbReference>
<evidence type="ECO:0000256" key="2">
    <source>
        <dbReference type="ARBA" id="ARBA00009347"/>
    </source>
</evidence>
<feature type="domain" description="Acyl-CoA dehydrogenase/oxidase N-terminal" evidence="9">
    <location>
        <begin position="7"/>
        <end position="121"/>
    </location>
</feature>
<dbReference type="AlphaFoldDB" id="A0A109IJG2"/>
<protein>
    <submittedName>
        <fullName evidence="10">Acyl-CoA dehydrogenase</fullName>
    </submittedName>
</protein>
<proteinExistence type="inferred from homology"/>
<accession>A0A109IJG2</accession>
<dbReference type="FunFam" id="2.40.110.10:FF:000011">
    <property type="entry name" value="Acyl-CoA dehydrogenase FadE34"/>
    <property type="match status" value="1"/>
</dbReference>
<dbReference type="Pfam" id="PF02770">
    <property type="entry name" value="Acyl-CoA_dh_M"/>
    <property type="match status" value="1"/>
</dbReference>
<dbReference type="Gene3D" id="1.10.540.10">
    <property type="entry name" value="Acyl-CoA dehydrogenase/oxidase, N-terminal domain"/>
    <property type="match status" value="1"/>
</dbReference>
<evidence type="ECO:0000256" key="5">
    <source>
        <dbReference type="ARBA" id="ARBA00023002"/>
    </source>
</evidence>